<feature type="domain" description="Heterokaryon incompatibility" evidence="1">
    <location>
        <begin position="134"/>
        <end position="278"/>
    </location>
</feature>
<evidence type="ECO:0000313" key="3">
    <source>
        <dbReference type="Proteomes" id="UP000286045"/>
    </source>
</evidence>
<evidence type="ECO:0000313" key="2">
    <source>
        <dbReference type="EMBL" id="RWA13799.1"/>
    </source>
</evidence>
<dbReference type="STRING" id="363999.A0A439DHE6"/>
<keyword evidence="3" id="KW-1185">Reference proteome</keyword>
<dbReference type="PANTHER" id="PTHR33112">
    <property type="entry name" value="DOMAIN PROTEIN, PUTATIVE-RELATED"/>
    <property type="match status" value="1"/>
</dbReference>
<evidence type="ECO:0000259" key="1">
    <source>
        <dbReference type="Pfam" id="PF06985"/>
    </source>
</evidence>
<accession>A0A439DHE6</accession>
<dbReference type="Pfam" id="PF06985">
    <property type="entry name" value="HET"/>
    <property type="match status" value="1"/>
</dbReference>
<reference evidence="2 3" key="1">
    <citation type="submission" date="2018-12" db="EMBL/GenBank/DDBJ databases">
        <title>Draft genome sequence of Xylaria grammica IHI A82.</title>
        <authorList>
            <person name="Buettner E."/>
            <person name="Kellner H."/>
        </authorList>
    </citation>
    <scope>NUCLEOTIDE SEQUENCE [LARGE SCALE GENOMIC DNA]</scope>
    <source>
        <strain evidence="2 3">IHI A82</strain>
    </source>
</reference>
<dbReference type="EMBL" id="RYZI01000019">
    <property type="protein sequence ID" value="RWA13799.1"/>
    <property type="molecule type" value="Genomic_DNA"/>
</dbReference>
<dbReference type="PANTHER" id="PTHR33112:SF9">
    <property type="entry name" value="HETEROKARYON INCOMPATIBILITY DOMAIN-CONTAINING PROTEIN"/>
    <property type="match status" value="1"/>
</dbReference>
<dbReference type="Proteomes" id="UP000286045">
    <property type="component" value="Unassembled WGS sequence"/>
</dbReference>
<dbReference type="AlphaFoldDB" id="A0A439DHE6"/>
<dbReference type="InterPro" id="IPR010730">
    <property type="entry name" value="HET"/>
</dbReference>
<sequence length="326" mass="36656">MVHNNGKLHLTLQALHDAHGTINLVKVQLAGQGAREEAQREVIPFLTLSSDARGKFSDKVVRRIVGGLGSENMMNTVRSWLERCDSTHINEECSITSARTSCVPPMPTRVIDLGDGESAPARLVLTRGRLRQLYVALIHRWGDFNGVVTTMKSLRDFETRLPIEKLPRTFQDIFLLLKRLGLRYVWVDTICIVQDDDAEWTREAAAFGTIFDNAYLTVAASSTLDASCGASPANPQYSNYHPIHVSRSGGLYISAYKLFSFDELESLPLYSRAWIMQEVLFSNKILHIGRDQLYWQCGHTFEAENGEIKIGTQLRTALAAQRRSQM</sequence>
<name>A0A439DHE6_9PEZI</name>
<organism evidence="2 3">
    <name type="scientific">Xylaria grammica</name>
    <dbReference type="NCBI Taxonomy" id="363999"/>
    <lineage>
        <taxon>Eukaryota</taxon>
        <taxon>Fungi</taxon>
        <taxon>Dikarya</taxon>
        <taxon>Ascomycota</taxon>
        <taxon>Pezizomycotina</taxon>
        <taxon>Sordariomycetes</taxon>
        <taxon>Xylariomycetidae</taxon>
        <taxon>Xylariales</taxon>
        <taxon>Xylariaceae</taxon>
        <taxon>Xylaria</taxon>
    </lineage>
</organism>
<gene>
    <name evidence="2" type="ORF">EKO27_g1302</name>
</gene>
<protein>
    <recommendedName>
        <fullName evidence="1">Heterokaryon incompatibility domain-containing protein</fullName>
    </recommendedName>
</protein>
<proteinExistence type="predicted"/>
<comment type="caution">
    <text evidence="2">The sequence shown here is derived from an EMBL/GenBank/DDBJ whole genome shotgun (WGS) entry which is preliminary data.</text>
</comment>